<reference evidence="8" key="1">
    <citation type="submission" date="2018-05" db="EMBL/GenBank/DDBJ databases">
        <authorList>
            <person name="Li X."/>
        </authorList>
    </citation>
    <scope>NUCLEOTIDE SEQUENCE [LARGE SCALE GENOMIC DNA]</scope>
    <source>
        <strain evidence="8">HKS-05</strain>
    </source>
</reference>
<keyword evidence="4" id="KW-0106">Calcium</keyword>
<keyword evidence="2" id="KW-0732">Signal</keyword>
<dbReference type="Pfam" id="PF00722">
    <property type="entry name" value="Glyco_hydro_16"/>
    <property type="match status" value="1"/>
</dbReference>
<evidence type="ECO:0000256" key="2">
    <source>
        <dbReference type="ARBA" id="ARBA00022729"/>
    </source>
</evidence>
<dbReference type="CDD" id="cd08023">
    <property type="entry name" value="GH16_laminarinase_like"/>
    <property type="match status" value="1"/>
</dbReference>
<protein>
    <recommendedName>
        <fullName evidence="6">GH16 domain-containing protein</fullName>
    </recommendedName>
</protein>
<feature type="compositionally biased region" description="Low complexity" evidence="5">
    <location>
        <begin position="1079"/>
        <end position="1090"/>
    </location>
</feature>
<dbReference type="InterPro" id="IPR050546">
    <property type="entry name" value="Glycosyl_Hydrlase_16"/>
</dbReference>
<dbReference type="Pfam" id="PF00353">
    <property type="entry name" value="HemolysinCabind"/>
    <property type="match status" value="6"/>
</dbReference>
<dbReference type="PANTHER" id="PTHR10963:SF55">
    <property type="entry name" value="GLYCOSIDE HYDROLASE FAMILY 16 PROTEIN"/>
    <property type="match status" value="1"/>
</dbReference>
<comment type="similarity">
    <text evidence="1">Belongs to the glycosyl hydrolase 16 family.</text>
</comment>
<comment type="caution">
    <text evidence="7">The sequence shown here is derived from an EMBL/GenBank/DDBJ whole genome shotgun (WGS) entry which is preliminary data.</text>
</comment>
<dbReference type="Pfam" id="PF03160">
    <property type="entry name" value="Calx-beta"/>
    <property type="match status" value="2"/>
</dbReference>
<organism evidence="7 8">
    <name type="scientific">Phenylobacterium hankyongense</name>
    <dbReference type="NCBI Taxonomy" id="1813876"/>
    <lineage>
        <taxon>Bacteria</taxon>
        <taxon>Pseudomonadati</taxon>
        <taxon>Pseudomonadota</taxon>
        <taxon>Alphaproteobacteria</taxon>
        <taxon>Caulobacterales</taxon>
        <taxon>Caulobacteraceae</taxon>
        <taxon>Phenylobacterium</taxon>
    </lineage>
</organism>
<gene>
    <name evidence="7" type="ORF">DJ021_00845</name>
</gene>
<dbReference type="Gene3D" id="2.60.40.2030">
    <property type="match status" value="2"/>
</dbReference>
<evidence type="ECO:0000256" key="3">
    <source>
        <dbReference type="ARBA" id="ARBA00022737"/>
    </source>
</evidence>
<sequence>MTYYNYRGVAMPESATESGRIVGTSAGGETITAPAGDTSISGEGGGDVLIGSSGDNRFWITDPKDVVQEQPNAGIDTEIGWTSIKLAPNIENLTVNNGFNYAVGNAMDNLIVVDDATHWLYGGAGNDVLVGPATQKGTFIVKAGEGNDVIYNWNGNDQVQLLGYNFTTASQIRGAMTQQGSDVVLALPTGESLTFRGTTVAAFNNNQFLLPLDTSKLGAMTFDDEFNSLSLYDPSKQVGTWNTNFGGNLKDQWAYTLVSNGETEVYVQPGFQGRGEQDIGVNPFSVSNGVLTITAAPVAANAAYATWNRDYTSGMLNTLGSFEQKYGYFEMRAELPTATGTWPAFWMMPSPFVPNVEGDIMEALAATPNVDYRRAFGGDATQYDNTYKIDPTGFHTYGMLWTPSTVTFYYDGVAVLQGATPANWTNPMAMIVNMATGGWGGNADPTMFPAQMQVDYIRAYALADGSTQVVNGTPVAPVATLHDDGPTSGQANAPMAFADSGQPVTSAHIQIYDSKPTTLPPGKTFAIWEDSGAVFGAVSDGSTLATPTALMAGTASQFIGAGTWLTDGKVVFAYFQPNASGGQDVWDMVFDPSKLTFVRQDLGPATGGVHFVATGDGGFAVSWHAPDGTVQARGYDEYAYGGDVPGWYGPVRQVTGDFVGITADGHVIAANGSGQELYDLMNASIDSSGNTAPPPPASTQIAFSTPSVALAEGNSGITAFSYTLTRTGPTTAASTVNWGVSGSGSNPANAADFQNGVLPSGSVTFAAGETSKVITVNVVGDTTTESDETFTVSLSGASGATLGMATASGTITNDDTTSSGGGGGTTSGVVLTANDSGQTLSGGAGNDTLVAGHNADTLTGAAGGDAFVFKYLPWNAGHITDFAVGADKLDFSALFSASGYAGSDPVKDGYVSLQSDGAGGTNVFYDTDGPGSGNTIQYKITDLDHVSPTGLTWAQLSTGTGGGTTPPPPTNPQIAFSTPSVALAEGNSGITAFSYTLTRTGPTTAASTVNWGVSGSGSNPANAADFQNGVLPSGSVTFAAGETSKVITVNVVGDTTTESDETFTVSLSGASGATLGSATASGTITNDDTTSGGGGGTSSGVVLTANDSGQTLSGGAGNDTLVAGHNADTLTGAGGGDAFVFKYLPWNAGHITDFAVGTDKLDFSALFSASGYAGADPVKDGYVSLQSDEAGGTKVYFDTDGPGTANPWPTLITTLDHVAPTGLTWASLSTGASSGGTTAPPPPTGGTPGVVLTSSKYGDTLTGGAGNDTLNAGQGPDQLTGAAGADHFVWNNLPWNPGHVTDFTPGTDVLDLRPLFAAAGYTGTNPIADQVLQFQADGAGNTKVYFDPDGPGGQWGTTITTLDHVAPSQISSSDWLFH</sequence>
<name>A0A328AXM8_9CAUL</name>
<evidence type="ECO:0000256" key="1">
    <source>
        <dbReference type="ARBA" id="ARBA00006865"/>
    </source>
</evidence>
<evidence type="ECO:0000313" key="8">
    <source>
        <dbReference type="Proteomes" id="UP000249842"/>
    </source>
</evidence>
<dbReference type="OrthoDB" id="7208798at2"/>
<dbReference type="PANTHER" id="PTHR10963">
    <property type="entry name" value="GLYCOSYL HYDROLASE-RELATED"/>
    <property type="match status" value="1"/>
</dbReference>
<dbReference type="Proteomes" id="UP000249842">
    <property type="component" value="Unassembled WGS sequence"/>
</dbReference>
<dbReference type="InterPro" id="IPR038081">
    <property type="entry name" value="CalX-like_sf"/>
</dbReference>
<dbReference type="InterPro" id="IPR000757">
    <property type="entry name" value="Beta-glucanase-like"/>
</dbReference>
<dbReference type="InterPro" id="IPR013320">
    <property type="entry name" value="ConA-like_dom_sf"/>
</dbReference>
<dbReference type="GO" id="GO:0016020">
    <property type="term" value="C:membrane"/>
    <property type="evidence" value="ECO:0007669"/>
    <property type="project" value="InterPro"/>
</dbReference>
<evidence type="ECO:0000256" key="5">
    <source>
        <dbReference type="SAM" id="MobiDB-lite"/>
    </source>
</evidence>
<dbReference type="InterPro" id="IPR001343">
    <property type="entry name" value="Hemolysn_Ca-bd"/>
</dbReference>
<dbReference type="SUPFAM" id="SSF141072">
    <property type="entry name" value="CalX-like"/>
    <property type="match status" value="2"/>
</dbReference>
<evidence type="ECO:0000313" key="7">
    <source>
        <dbReference type="EMBL" id="RAK58446.1"/>
    </source>
</evidence>
<dbReference type="GO" id="GO:0007154">
    <property type="term" value="P:cell communication"/>
    <property type="evidence" value="ECO:0007669"/>
    <property type="project" value="InterPro"/>
</dbReference>
<dbReference type="GO" id="GO:0004553">
    <property type="term" value="F:hydrolase activity, hydrolyzing O-glycosyl compounds"/>
    <property type="evidence" value="ECO:0007669"/>
    <property type="project" value="InterPro"/>
</dbReference>
<dbReference type="Gene3D" id="2.60.120.200">
    <property type="match status" value="1"/>
</dbReference>
<evidence type="ECO:0000256" key="4">
    <source>
        <dbReference type="ARBA" id="ARBA00022837"/>
    </source>
</evidence>
<feature type="region of interest" description="Disordered" evidence="5">
    <location>
        <begin position="1229"/>
        <end position="1279"/>
    </location>
</feature>
<feature type="compositionally biased region" description="Low complexity" evidence="5">
    <location>
        <begin position="1229"/>
        <end position="1238"/>
    </location>
</feature>
<feature type="region of interest" description="Disordered" evidence="5">
    <location>
        <begin position="1079"/>
        <end position="1101"/>
    </location>
</feature>
<dbReference type="SMART" id="SM00237">
    <property type="entry name" value="Calx_beta"/>
    <property type="match status" value="2"/>
</dbReference>
<dbReference type="InterPro" id="IPR011049">
    <property type="entry name" value="Serralysin-like_metalloprot_C"/>
</dbReference>
<dbReference type="SUPFAM" id="SSF51120">
    <property type="entry name" value="beta-Roll"/>
    <property type="match status" value="4"/>
</dbReference>
<dbReference type="SUPFAM" id="SSF49899">
    <property type="entry name" value="Concanavalin A-like lectins/glucanases"/>
    <property type="match status" value="1"/>
</dbReference>
<dbReference type="PROSITE" id="PS51762">
    <property type="entry name" value="GH16_2"/>
    <property type="match status" value="1"/>
</dbReference>
<dbReference type="RefSeq" id="WP_111455718.1">
    <property type="nucleotide sequence ID" value="NZ_QFYP01000001.1"/>
</dbReference>
<feature type="domain" description="GH16" evidence="6">
    <location>
        <begin position="193"/>
        <end position="465"/>
    </location>
</feature>
<dbReference type="EMBL" id="QFYP01000001">
    <property type="protein sequence ID" value="RAK58446.1"/>
    <property type="molecule type" value="Genomic_DNA"/>
</dbReference>
<dbReference type="InterPro" id="IPR019960">
    <property type="entry name" value="T1SS_VCA0849"/>
</dbReference>
<evidence type="ECO:0000259" key="6">
    <source>
        <dbReference type="PROSITE" id="PS51762"/>
    </source>
</evidence>
<accession>A0A328AXM8</accession>
<proteinExistence type="inferred from homology"/>
<dbReference type="Gene3D" id="2.150.10.10">
    <property type="entry name" value="Serralysin-like metalloprotease, C-terminal"/>
    <property type="match status" value="2"/>
</dbReference>
<dbReference type="InterPro" id="IPR003644">
    <property type="entry name" value="Calx_beta"/>
</dbReference>
<keyword evidence="3" id="KW-0677">Repeat</keyword>
<dbReference type="PRINTS" id="PR00313">
    <property type="entry name" value="CABNDNGRPT"/>
</dbReference>
<dbReference type="NCBIfam" id="TIGR03661">
    <property type="entry name" value="T1SS_VCA0849"/>
    <property type="match status" value="2"/>
</dbReference>
<dbReference type="GO" id="GO:0005509">
    <property type="term" value="F:calcium ion binding"/>
    <property type="evidence" value="ECO:0007669"/>
    <property type="project" value="InterPro"/>
</dbReference>
<keyword evidence="8" id="KW-1185">Reference proteome</keyword>
<dbReference type="GO" id="GO:0005975">
    <property type="term" value="P:carbohydrate metabolic process"/>
    <property type="evidence" value="ECO:0007669"/>
    <property type="project" value="InterPro"/>
</dbReference>